<dbReference type="PROSITE" id="PS50082">
    <property type="entry name" value="WD_REPEATS_2"/>
    <property type="match status" value="1"/>
</dbReference>
<reference evidence="2 3" key="1">
    <citation type="submission" date="2018-06" db="EMBL/GenBank/DDBJ databases">
        <title>A transcriptomic atlas of mushroom development highlights an independent origin of complex multicellularity.</title>
        <authorList>
            <consortium name="DOE Joint Genome Institute"/>
            <person name="Krizsan K."/>
            <person name="Almasi E."/>
            <person name="Merenyi Z."/>
            <person name="Sahu N."/>
            <person name="Viragh M."/>
            <person name="Koszo T."/>
            <person name="Mondo S."/>
            <person name="Kiss B."/>
            <person name="Balint B."/>
            <person name="Kues U."/>
            <person name="Barry K."/>
            <person name="Hegedus J.C."/>
            <person name="Henrissat B."/>
            <person name="Johnson J."/>
            <person name="Lipzen A."/>
            <person name="Ohm R."/>
            <person name="Nagy I."/>
            <person name="Pangilinan J."/>
            <person name="Yan J."/>
            <person name="Xiong Y."/>
            <person name="Grigoriev I.V."/>
            <person name="Hibbett D.S."/>
            <person name="Nagy L.G."/>
        </authorList>
    </citation>
    <scope>NUCLEOTIDE SEQUENCE [LARGE SCALE GENOMIC DNA]</scope>
    <source>
        <strain evidence="2 3">SZMC22713</strain>
    </source>
</reference>
<gene>
    <name evidence="2" type="ORF">BD410DRAFT_724269</name>
</gene>
<feature type="repeat" description="WD" evidence="1">
    <location>
        <begin position="1"/>
        <end position="30"/>
    </location>
</feature>
<dbReference type="Proteomes" id="UP000294933">
    <property type="component" value="Unassembled WGS sequence"/>
</dbReference>
<organism evidence="2 3">
    <name type="scientific">Rickenella mellea</name>
    <dbReference type="NCBI Taxonomy" id="50990"/>
    <lineage>
        <taxon>Eukaryota</taxon>
        <taxon>Fungi</taxon>
        <taxon>Dikarya</taxon>
        <taxon>Basidiomycota</taxon>
        <taxon>Agaricomycotina</taxon>
        <taxon>Agaricomycetes</taxon>
        <taxon>Hymenochaetales</taxon>
        <taxon>Rickenellaceae</taxon>
        <taxon>Rickenella</taxon>
    </lineage>
</organism>
<name>A0A4Y7Q2U6_9AGAM</name>
<dbReference type="OrthoDB" id="2615105at2759"/>
<dbReference type="InterPro" id="IPR036322">
    <property type="entry name" value="WD40_repeat_dom_sf"/>
</dbReference>
<protein>
    <submittedName>
        <fullName evidence="2">Uncharacterized protein</fullName>
    </submittedName>
</protein>
<dbReference type="AlphaFoldDB" id="A0A4Y7Q2U6"/>
<dbReference type="EMBL" id="ML170180">
    <property type="protein sequence ID" value="TDL21538.1"/>
    <property type="molecule type" value="Genomic_DNA"/>
</dbReference>
<evidence type="ECO:0000313" key="2">
    <source>
        <dbReference type="EMBL" id="TDL21538.1"/>
    </source>
</evidence>
<dbReference type="SUPFAM" id="SSF50978">
    <property type="entry name" value="WD40 repeat-like"/>
    <property type="match status" value="1"/>
</dbReference>
<dbReference type="InterPro" id="IPR015943">
    <property type="entry name" value="WD40/YVTN_repeat-like_dom_sf"/>
</dbReference>
<dbReference type="Gene3D" id="2.130.10.10">
    <property type="entry name" value="YVTN repeat-like/Quinoprotein amine dehydrogenase"/>
    <property type="match status" value="1"/>
</dbReference>
<sequence length="128" mass="14272">SITSVAFSPDGNHIVSGSGEKIIEVLKIQTDNEGFHLFDHTSMPPLNPCSNNTVSSLIPFTGFTNDSIMQNGWIVNPPSEYLFWVPPWNQTGLYWPRTKLVIGGTPTKIDFSRFKCGPSWEQCKDPIT</sequence>
<dbReference type="InterPro" id="IPR001680">
    <property type="entry name" value="WD40_rpt"/>
</dbReference>
<keyword evidence="3" id="KW-1185">Reference proteome</keyword>
<evidence type="ECO:0000313" key="3">
    <source>
        <dbReference type="Proteomes" id="UP000294933"/>
    </source>
</evidence>
<accession>A0A4Y7Q2U6</accession>
<dbReference type="STRING" id="50990.A0A4Y7Q2U6"/>
<dbReference type="VEuPathDB" id="FungiDB:BD410DRAFT_724269"/>
<proteinExistence type="predicted"/>
<evidence type="ECO:0000256" key="1">
    <source>
        <dbReference type="PROSITE-ProRule" id="PRU00221"/>
    </source>
</evidence>
<keyword evidence="1" id="KW-0853">WD repeat</keyword>
<feature type="non-terminal residue" evidence="2">
    <location>
        <position position="1"/>
    </location>
</feature>